<feature type="transmembrane region" description="Helical" evidence="3">
    <location>
        <begin position="186"/>
        <end position="209"/>
    </location>
</feature>
<dbReference type="InterPro" id="IPR029787">
    <property type="entry name" value="Nucleotide_cyclase"/>
</dbReference>
<dbReference type="CDD" id="cd01949">
    <property type="entry name" value="GGDEF"/>
    <property type="match status" value="1"/>
</dbReference>
<proteinExistence type="predicted"/>
<dbReference type="Gene3D" id="3.30.70.270">
    <property type="match status" value="1"/>
</dbReference>
<dbReference type="PANTHER" id="PTHR45138:SF9">
    <property type="entry name" value="DIGUANYLATE CYCLASE DGCM-RELATED"/>
    <property type="match status" value="1"/>
</dbReference>
<evidence type="ECO:0000259" key="4">
    <source>
        <dbReference type="PROSITE" id="PS50887"/>
    </source>
</evidence>
<feature type="domain" description="GGDEF" evidence="4">
    <location>
        <begin position="252"/>
        <end position="385"/>
    </location>
</feature>
<keyword evidence="3" id="KW-0472">Membrane</keyword>
<evidence type="ECO:0000313" key="5">
    <source>
        <dbReference type="EMBL" id="UXI66763.1"/>
    </source>
</evidence>
<gene>
    <name evidence="5" type="ORF">N4264_18690</name>
</gene>
<evidence type="ECO:0000256" key="1">
    <source>
        <dbReference type="ARBA" id="ARBA00012528"/>
    </source>
</evidence>
<accession>A0ABY6BC64</accession>
<keyword evidence="3" id="KW-1133">Transmembrane helix</keyword>
<dbReference type="PROSITE" id="PS50887">
    <property type="entry name" value="GGDEF"/>
    <property type="match status" value="1"/>
</dbReference>
<reference evidence="5" key="1">
    <citation type="submission" date="2022-09" db="EMBL/GenBank/DDBJ databases">
        <title>Tahibacter sp. nov., isolated from a fresh water.</title>
        <authorList>
            <person name="Baek J.H."/>
            <person name="Lee J.K."/>
            <person name="Kim J.M."/>
            <person name="Jeon C.O."/>
        </authorList>
    </citation>
    <scope>NUCLEOTIDE SEQUENCE</scope>
    <source>
        <strain evidence="5">W38</strain>
    </source>
</reference>
<dbReference type="InterPro" id="IPR050469">
    <property type="entry name" value="Diguanylate_Cyclase"/>
</dbReference>
<keyword evidence="6" id="KW-1185">Reference proteome</keyword>
<sequence length="392" mass="43181">MDPLTAFAIAALMMLLNGGVLGILHRDLPEALRPSAVSWRIGTLLQAGGCVLLTVQRQLPPAFLLPVANFFLILGITCYWRALRQFYGLPDKPLIYLPLVVAVPGMWWFVAVTPSLSARLWIAAIVWAVIMFNCSQVLRISPRIDRAVSRRVLIAIFTVVAAFMVLRAVLFMLSPSPGSSIIDHTWLNMITPMVASILPVTGTTAYLLLCSERIRRQWEHAATTDYLTGLVNRRIIATTGSQRVSQAREHGKVFGVALVDIDYFKTINDRYGHDIGDLALKHVAARIERSCKAEDLAGRQGGEEFVVLLTRDDITQVLAFGEKVRQSVRSAPFPANGTDLTICVSIGIATLTPADKQFDDLLRRADQALYSAKALGRDRVMAEFGHDVAKSA</sequence>
<dbReference type="Pfam" id="PF00990">
    <property type="entry name" value="GGDEF"/>
    <property type="match status" value="1"/>
</dbReference>
<dbReference type="Proteomes" id="UP001064632">
    <property type="component" value="Chromosome"/>
</dbReference>
<feature type="transmembrane region" description="Helical" evidence="3">
    <location>
        <begin position="37"/>
        <end position="56"/>
    </location>
</feature>
<evidence type="ECO:0000313" key="6">
    <source>
        <dbReference type="Proteomes" id="UP001064632"/>
    </source>
</evidence>
<comment type="catalytic activity">
    <reaction evidence="2">
        <text>2 GTP = 3',3'-c-di-GMP + 2 diphosphate</text>
        <dbReference type="Rhea" id="RHEA:24898"/>
        <dbReference type="ChEBI" id="CHEBI:33019"/>
        <dbReference type="ChEBI" id="CHEBI:37565"/>
        <dbReference type="ChEBI" id="CHEBI:58805"/>
        <dbReference type="EC" id="2.7.7.65"/>
    </reaction>
</comment>
<feature type="transmembrane region" description="Helical" evidence="3">
    <location>
        <begin position="6"/>
        <end position="25"/>
    </location>
</feature>
<dbReference type="NCBIfam" id="TIGR00254">
    <property type="entry name" value="GGDEF"/>
    <property type="match status" value="1"/>
</dbReference>
<protein>
    <recommendedName>
        <fullName evidence="1">diguanylate cyclase</fullName>
        <ecNumber evidence="1">2.7.7.65</ecNumber>
    </recommendedName>
</protein>
<dbReference type="InterPro" id="IPR000160">
    <property type="entry name" value="GGDEF_dom"/>
</dbReference>
<evidence type="ECO:0000256" key="3">
    <source>
        <dbReference type="SAM" id="Phobius"/>
    </source>
</evidence>
<dbReference type="RefSeq" id="WP_261693743.1">
    <property type="nucleotide sequence ID" value="NZ_CP104694.1"/>
</dbReference>
<organism evidence="5 6">
    <name type="scientific">Tahibacter amnicola</name>
    <dbReference type="NCBI Taxonomy" id="2976241"/>
    <lineage>
        <taxon>Bacteria</taxon>
        <taxon>Pseudomonadati</taxon>
        <taxon>Pseudomonadota</taxon>
        <taxon>Gammaproteobacteria</taxon>
        <taxon>Lysobacterales</taxon>
        <taxon>Rhodanobacteraceae</taxon>
        <taxon>Tahibacter</taxon>
    </lineage>
</organism>
<name>A0ABY6BC64_9GAMM</name>
<dbReference type="EC" id="2.7.7.65" evidence="1"/>
<evidence type="ECO:0000256" key="2">
    <source>
        <dbReference type="ARBA" id="ARBA00034247"/>
    </source>
</evidence>
<feature type="transmembrane region" description="Helical" evidence="3">
    <location>
        <begin position="118"/>
        <end position="140"/>
    </location>
</feature>
<keyword evidence="3" id="KW-0812">Transmembrane</keyword>
<dbReference type="SMART" id="SM00267">
    <property type="entry name" value="GGDEF"/>
    <property type="match status" value="1"/>
</dbReference>
<feature type="transmembrane region" description="Helical" evidence="3">
    <location>
        <begin position="152"/>
        <end position="174"/>
    </location>
</feature>
<dbReference type="InterPro" id="IPR043128">
    <property type="entry name" value="Rev_trsase/Diguanyl_cyclase"/>
</dbReference>
<dbReference type="EMBL" id="CP104694">
    <property type="protein sequence ID" value="UXI66763.1"/>
    <property type="molecule type" value="Genomic_DNA"/>
</dbReference>
<dbReference type="SUPFAM" id="SSF55073">
    <property type="entry name" value="Nucleotide cyclase"/>
    <property type="match status" value="1"/>
</dbReference>
<feature type="transmembrane region" description="Helical" evidence="3">
    <location>
        <begin position="94"/>
        <end position="112"/>
    </location>
</feature>
<feature type="transmembrane region" description="Helical" evidence="3">
    <location>
        <begin position="62"/>
        <end position="82"/>
    </location>
</feature>
<dbReference type="PANTHER" id="PTHR45138">
    <property type="entry name" value="REGULATORY COMPONENTS OF SENSORY TRANSDUCTION SYSTEM"/>
    <property type="match status" value="1"/>
</dbReference>